<evidence type="ECO:0000313" key="5">
    <source>
        <dbReference type="EMBL" id="CVI63956.1"/>
    </source>
</evidence>
<keyword evidence="6" id="KW-1185">Reference proteome</keyword>
<dbReference type="Pfam" id="PF02574">
    <property type="entry name" value="S-methyl_trans"/>
    <property type="match status" value="1"/>
</dbReference>
<dbReference type="AlphaFoldDB" id="A0A1S7UAL5"/>
<dbReference type="PANTHER" id="PTHR11103:SF18">
    <property type="entry name" value="SLR1189 PROTEIN"/>
    <property type="match status" value="1"/>
</dbReference>
<dbReference type="EMBL" id="FCNP01000050">
    <property type="protein sequence ID" value="CVI63956.1"/>
    <property type="molecule type" value="Genomic_DNA"/>
</dbReference>
<evidence type="ECO:0000256" key="2">
    <source>
        <dbReference type="ARBA" id="ARBA00022679"/>
    </source>
</evidence>
<dbReference type="PANTHER" id="PTHR11103">
    <property type="entry name" value="SLR1189 PROTEIN"/>
    <property type="match status" value="1"/>
</dbReference>
<dbReference type="InterPro" id="IPR036589">
    <property type="entry name" value="HCY_dom_sf"/>
</dbReference>
<keyword evidence="1 3" id="KW-0489">Methyltransferase</keyword>
<dbReference type="PROSITE" id="PS50970">
    <property type="entry name" value="HCY"/>
    <property type="match status" value="1"/>
</dbReference>
<sequence>MWNKYTYSGRCVQLSKSPRTLDSAQNSGAQYLGRISIPKKVTILDGGIGRELLRSGAPFRQPEWSALALIEAPGFVEKAHDAFVAAGADVITTNSYAVGPLHIGDKRFTEDGLALAKLSGELARAASAKAGGHVRVAGSLPPVFGSYRPDLFDLGKAPEILSVLFQGLGPHVDFWLAETQGSLREVETIRAVLGSDTRPFWLSFTLEDGKGVEDIVSGRSLPTLRSGEAVADAAVKAAELGAGALLFNCSQAEIMESAVRTARQALDKRGFSTPIGVYANAFVPKPEPDAALPANAGLSGLRDDLDPPGYLLFARRWVDAGATIVGGCCGIGPEHIAELRQTFDPRPVAA</sequence>
<gene>
    <name evidence="5" type="ORF">AGR7A_pAt30046</name>
</gene>
<evidence type="ECO:0000313" key="6">
    <source>
        <dbReference type="Proteomes" id="UP000192140"/>
    </source>
</evidence>
<organism evidence="5 6">
    <name type="scientific">Agrobacterium deltaense NCPPB 1641</name>
    <dbReference type="NCBI Taxonomy" id="1183425"/>
    <lineage>
        <taxon>Bacteria</taxon>
        <taxon>Pseudomonadati</taxon>
        <taxon>Pseudomonadota</taxon>
        <taxon>Alphaproteobacteria</taxon>
        <taxon>Hyphomicrobiales</taxon>
        <taxon>Rhizobiaceae</taxon>
        <taxon>Rhizobium/Agrobacterium group</taxon>
        <taxon>Agrobacterium</taxon>
    </lineage>
</organism>
<comment type="cofactor">
    <cofactor evidence="3">
        <name>Zn(2+)</name>
        <dbReference type="ChEBI" id="CHEBI:29105"/>
    </cofactor>
</comment>
<keyword evidence="3" id="KW-0479">Metal-binding</keyword>
<dbReference type="GO" id="GO:0046872">
    <property type="term" value="F:metal ion binding"/>
    <property type="evidence" value="ECO:0007669"/>
    <property type="project" value="UniProtKB-KW"/>
</dbReference>
<name>A0A1S7UAL5_9HYPH</name>
<dbReference type="SUPFAM" id="SSF82282">
    <property type="entry name" value="Homocysteine S-methyltransferase"/>
    <property type="match status" value="1"/>
</dbReference>
<evidence type="ECO:0000256" key="3">
    <source>
        <dbReference type="PROSITE-ProRule" id="PRU00333"/>
    </source>
</evidence>
<dbReference type="GO" id="GO:0008168">
    <property type="term" value="F:methyltransferase activity"/>
    <property type="evidence" value="ECO:0007669"/>
    <property type="project" value="UniProtKB-UniRule"/>
</dbReference>
<feature type="binding site" evidence="3">
    <location>
        <position position="329"/>
    </location>
    <ligand>
        <name>Zn(2+)</name>
        <dbReference type="ChEBI" id="CHEBI:29105"/>
    </ligand>
</feature>
<dbReference type="GO" id="GO:0032259">
    <property type="term" value="P:methylation"/>
    <property type="evidence" value="ECO:0007669"/>
    <property type="project" value="UniProtKB-KW"/>
</dbReference>
<protein>
    <submittedName>
        <fullName evidence="5">Homocysteine S-methyltransferase family protein</fullName>
    </submittedName>
</protein>
<reference evidence="5" key="1">
    <citation type="submission" date="2016-01" db="EMBL/GenBank/DDBJ databases">
        <authorList>
            <person name="Regsiter A."/>
            <person name="william w."/>
        </authorList>
    </citation>
    <scope>NUCLEOTIDE SEQUENCE</scope>
    <source>
        <strain evidence="5">NCPPB 1641</strain>
    </source>
</reference>
<dbReference type="InterPro" id="IPR003726">
    <property type="entry name" value="HCY_dom"/>
</dbReference>
<evidence type="ECO:0000256" key="1">
    <source>
        <dbReference type="ARBA" id="ARBA00022603"/>
    </source>
</evidence>
<feature type="domain" description="Hcy-binding" evidence="4">
    <location>
        <begin position="30"/>
        <end position="343"/>
    </location>
</feature>
<dbReference type="Gene3D" id="3.20.20.330">
    <property type="entry name" value="Homocysteine-binding-like domain"/>
    <property type="match status" value="1"/>
</dbReference>
<feature type="binding site" evidence="3">
    <location>
        <position position="249"/>
    </location>
    <ligand>
        <name>Zn(2+)</name>
        <dbReference type="ChEBI" id="CHEBI:29105"/>
    </ligand>
</feature>
<keyword evidence="3" id="KW-0862">Zinc</keyword>
<keyword evidence="2 3" id="KW-0808">Transferase</keyword>
<feature type="binding site" evidence="3">
    <location>
        <position position="328"/>
    </location>
    <ligand>
        <name>Zn(2+)</name>
        <dbReference type="ChEBI" id="CHEBI:29105"/>
    </ligand>
</feature>
<evidence type="ECO:0000259" key="4">
    <source>
        <dbReference type="PROSITE" id="PS50970"/>
    </source>
</evidence>
<comment type="caution">
    <text evidence="5">The sequence shown here is derived from an EMBL/GenBank/DDBJ whole genome shotgun (WGS) entry which is preliminary data.</text>
</comment>
<proteinExistence type="predicted"/>
<accession>A0A1S7UAL5</accession>
<dbReference type="Proteomes" id="UP000192140">
    <property type="component" value="Unassembled WGS sequence"/>
</dbReference>